<dbReference type="NCBIfam" id="NF038343">
    <property type="entry name" value="ligase_FadD11"/>
    <property type="match status" value="1"/>
</dbReference>
<dbReference type="Gene3D" id="3.40.50.12780">
    <property type="entry name" value="N-terminal domain of ligase-like"/>
    <property type="match status" value="1"/>
</dbReference>
<keyword evidence="3" id="KW-0276">Fatty acid metabolism</keyword>
<keyword evidence="4" id="KW-0443">Lipid metabolism</keyword>
<evidence type="ECO:0000313" key="7">
    <source>
        <dbReference type="EMBL" id="MEB3031834.1"/>
    </source>
</evidence>
<proteinExistence type="inferred from homology"/>
<evidence type="ECO:0000256" key="2">
    <source>
        <dbReference type="ARBA" id="ARBA00022598"/>
    </source>
</evidence>
<dbReference type="SUPFAM" id="SSF56801">
    <property type="entry name" value="Acetyl-CoA synthetase-like"/>
    <property type="match status" value="1"/>
</dbReference>
<comment type="caution">
    <text evidence="7">The sequence shown here is derived from an EMBL/GenBank/DDBJ whole genome shotgun (WGS) entry which is preliminary data.</text>
</comment>
<reference evidence="7 8" key="1">
    <citation type="submission" date="2023-12" db="EMBL/GenBank/DDBJ databases">
        <title>Description of new species of Mycobacterium terrae complex isolated from sewage at the Sao Paulo Zoological Park Foundation in Brazil.</title>
        <authorList>
            <person name="Romagnoli C.L."/>
            <person name="Conceicao E.C."/>
            <person name="Machado E."/>
            <person name="Barreto L.B.P.F."/>
            <person name="Sharma A."/>
            <person name="Silva N.M."/>
            <person name="Marques L.E."/>
            <person name="Juliana M.A."/>
            <person name="Lourenco M.C.S."/>
            <person name="Digiampietri L.A."/>
            <person name="Suffys P.N."/>
            <person name="Viana-Niero C."/>
        </authorList>
    </citation>
    <scope>NUCLEOTIDE SEQUENCE [LARGE SCALE GENOMIC DNA]</scope>
    <source>
        <strain evidence="7 8">MYC340</strain>
    </source>
</reference>
<gene>
    <name evidence="7" type="primary">fadD11</name>
    <name evidence="7" type="ORF">KV113_09715</name>
</gene>
<comment type="similarity">
    <text evidence="1">Belongs to the ATP-dependent AMP-binding enzyme family.</text>
</comment>
<name>A0ABU5XV21_9MYCO</name>
<dbReference type="EMBL" id="JAYJJU010000007">
    <property type="protein sequence ID" value="MEB3031834.1"/>
    <property type="molecule type" value="Genomic_DNA"/>
</dbReference>
<dbReference type="InterPro" id="IPR042099">
    <property type="entry name" value="ANL_N_sf"/>
</dbReference>
<organism evidence="7 8">
    <name type="scientific">[Mycobacterium] nativiensis</name>
    <dbReference type="NCBI Taxonomy" id="2855503"/>
    <lineage>
        <taxon>Bacteria</taxon>
        <taxon>Bacillati</taxon>
        <taxon>Actinomycetota</taxon>
        <taxon>Actinomycetes</taxon>
        <taxon>Mycobacteriales</taxon>
        <taxon>Mycobacteriaceae</taxon>
        <taxon>Mycolicibacter</taxon>
    </lineage>
</organism>
<keyword evidence="8" id="KW-1185">Reference proteome</keyword>
<evidence type="ECO:0000259" key="6">
    <source>
        <dbReference type="Pfam" id="PF00501"/>
    </source>
</evidence>
<evidence type="ECO:0000256" key="3">
    <source>
        <dbReference type="ARBA" id="ARBA00022832"/>
    </source>
</evidence>
<dbReference type="PANTHER" id="PTHR43272">
    <property type="entry name" value="LONG-CHAIN-FATTY-ACID--COA LIGASE"/>
    <property type="match status" value="1"/>
</dbReference>
<dbReference type="InterPro" id="IPR020845">
    <property type="entry name" value="AMP-binding_CS"/>
</dbReference>
<dbReference type="Proteomes" id="UP001298593">
    <property type="component" value="Unassembled WGS sequence"/>
</dbReference>
<dbReference type="PANTHER" id="PTHR43272:SF32">
    <property type="entry name" value="AMP-DEPENDENT SYNTHETASE_LIGASE DOMAIN-CONTAINING PROTEIN"/>
    <property type="match status" value="1"/>
</dbReference>
<evidence type="ECO:0000256" key="5">
    <source>
        <dbReference type="ARBA" id="ARBA00032875"/>
    </source>
</evidence>
<sequence>MGTDTPRFGTLVEAFQHTAIVSPDAVALRTPGHTQVLIWRDYAAQVRQVAAGLAGLGVRRGDTVALMMSNRVEFYPLEVGAQHLGATSFSVYNTLAPEQIAHVLGNAGARVVICESVHVARIRASGVDLDHIVCVDEASPGTLSVSDLIARGTADFDFDGAWRAVRPEDVATLIYTSGTTGNPKGVETTHANLMYQAYAVAAVLGVEFGDRMTSYLPSAHIADRFTSLYLQEVFGTEIIVVADPKLIAGALPDARPTIWGGVPRVWEKLKAGLEMAVAGEPDEARRQALQWALAVGAKRGSYQLAGQPVPDDVANEWARADELVLRALRAKLGLDQMKWALVGGSPVPPETLVFFAGLGFPMTEIWGMSELSCMCTVSPPHEAKLGAVGRLLPGMEAKVADDGELLIRGPLVMKGYRREPQKTAEAIDAEGWLHTGDVARFDDEGYLHVVDRKKELIISSGGKNMSPANIENAIKAETPLVGAISVIGDNRPYVTALIVLDAESAEPYAVQHHLADASATTLAADPGVVAEIADGLARGNARLSRVEQVKKFRILPTFWEPGGEELTLTLKNKRRIIVEKYAQEIDDMYATETRPGVHETPALENVAGAL</sequence>
<dbReference type="InterPro" id="IPR000873">
    <property type="entry name" value="AMP-dep_synth/lig_dom"/>
</dbReference>
<accession>A0ABU5XV21</accession>
<dbReference type="RefSeq" id="WP_329779989.1">
    <property type="nucleotide sequence ID" value="NZ_JAYJJU010000007.1"/>
</dbReference>
<dbReference type="CDD" id="cd05907">
    <property type="entry name" value="VL_LC_FACS_like"/>
    <property type="match status" value="1"/>
</dbReference>
<evidence type="ECO:0000256" key="1">
    <source>
        <dbReference type="ARBA" id="ARBA00006432"/>
    </source>
</evidence>
<evidence type="ECO:0000313" key="8">
    <source>
        <dbReference type="Proteomes" id="UP001298593"/>
    </source>
</evidence>
<dbReference type="GO" id="GO:0016874">
    <property type="term" value="F:ligase activity"/>
    <property type="evidence" value="ECO:0007669"/>
    <property type="project" value="UniProtKB-KW"/>
</dbReference>
<dbReference type="PROSITE" id="PS00455">
    <property type="entry name" value="AMP_BINDING"/>
    <property type="match status" value="1"/>
</dbReference>
<dbReference type="Pfam" id="PF23562">
    <property type="entry name" value="AMP-binding_C_3"/>
    <property type="match status" value="1"/>
</dbReference>
<evidence type="ECO:0000256" key="4">
    <source>
        <dbReference type="ARBA" id="ARBA00023098"/>
    </source>
</evidence>
<protein>
    <recommendedName>
        <fullName evidence="5">Acyl-CoA synthetase</fullName>
    </recommendedName>
</protein>
<dbReference type="Pfam" id="PF00501">
    <property type="entry name" value="AMP-binding"/>
    <property type="match status" value="1"/>
</dbReference>
<feature type="domain" description="AMP-dependent synthetase/ligase" evidence="6">
    <location>
        <begin position="15"/>
        <end position="416"/>
    </location>
</feature>
<keyword evidence="2 7" id="KW-0436">Ligase</keyword>